<evidence type="ECO:0000259" key="10">
    <source>
        <dbReference type="SMART" id="SM01329"/>
    </source>
</evidence>
<feature type="domain" description="Isopropylmalate dehydrogenase-like" evidence="10">
    <location>
        <begin position="9"/>
        <end position="394"/>
    </location>
</feature>
<comment type="cofactor">
    <cofactor evidence="9">
        <name>Mg(2+)</name>
        <dbReference type="ChEBI" id="CHEBI:18420"/>
    </cofactor>
    <cofactor evidence="9">
        <name>Mn(2+)</name>
        <dbReference type="ChEBI" id="CHEBI:29035"/>
    </cofactor>
    <text evidence="9">Binds 1 Mg(2+) or Mn(2+) ion per subunit.</text>
</comment>
<evidence type="ECO:0000256" key="9">
    <source>
        <dbReference type="PIRNR" id="PIRNR000108"/>
    </source>
</evidence>
<dbReference type="EMBL" id="CP080034">
    <property type="protein sequence ID" value="QYC10340.1"/>
    <property type="molecule type" value="Genomic_DNA"/>
</dbReference>
<dbReference type="PANTHER" id="PTHR11822">
    <property type="entry name" value="NADP-SPECIFIC ISOCITRATE DEHYDROGENASE"/>
    <property type="match status" value="1"/>
</dbReference>
<protein>
    <recommendedName>
        <fullName evidence="9">Isocitrate dehydrogenase [NADP]</fullName>
        <ecNumber evidence="9">1.1.1.42</ecNumber>
    </recommendedName>
</protein>
<evidence type="ECO:0000256" key="7">
    <source>
        <dbReference type="ARBA" id="ARBA00023002"/>
    </source>
</evidence>
<name>A0ABX8TGI1_9CAUL</name>
<evidence type="ECO:0000256" key="2">
    <source>
        <dbReference type="ARBA" id="ARBA00007769"/>
    </source>
</evidence>
<dbReference type="InterPro" id="IPR024084">
    <property type="entry name" value="IsoPropMal-DH-like_dom"/>
</dbReference>
<dbReference type="NCBIfam" id="NF006156">
    <property type="entry name" value="PRK08299.1"/>
    <property type="match status" value="1"/>
</dbReference>
<accession>A0ABX8TGI1</accession>
<gene>
    <name evidence="11" type="ORF">KWG56_17640</name>
</gene>
<organism evidence="11 12">
    <name type="scientific">Brevundimonas nasdae</name>
    <dbReference type="NCBI Taxonomy" id="172043"/>
    <lineage>
        <taxon>Bacteria</taxon>
        <taxon>Pseudomonadati</taxon>
        <taxon>Pseudomonadota</taxon>
        <taxon>Alphaproteobacteria</taxon>
        <taxon>Caulobacterales</taxon>
        <taxon>Caulobacteraceae</taxon>
        <taxon>Brevundimonas</taxon>
    </lineage>
</organism>
<dbReference type="EC" id="1.1.1.42" evidence="9"/>
<comment type="cofactor">
    <cofactor evidence="1">
        <name>Mn(2+)</name>
        <dbReference type="ChEBI" id="CHEBI:29035"/>
    </cofactor>
</comment>
<evidence type="ECO:0000256" key="1">
    <source>
        <dbReference type="ARBA" id="ARBA00001936"/>
    </source>
</evidence>
<reference evidence="11 12" key="1">
    <citation type="submission" date="2021-07" db="EMBL/GenBank/DDBJ databases">
        <title>Isolation and characterization of bacteria from a gold mining with a capacity of golden bioaccumulation.</title>
        <authorList>
            <person name="Yang X.J."/>
        </authorList>
    </citation>
    <scope>NUCLEOTIDE SEQUENCE [LARGE SCALE GENOMIC DNA]</scope>
    <source>
        <strain evidence="11 12">Au29</strain>
    </source>
</reference>
<keyword evidence="4 9" id="KW-0479">Metal-binding</keyword>
<dbReference type="PIRSF" id="PIRSF000108">
    <property type="entry name" value="IDH_NADP"/>
    <property type="match status" value="1"/>
</dbReference>
<keyword evidence="6 9" id="KW-0521">NADP</keyword>
<keyword evidence="5 9" id="KW-0460">Magnesium</keyword>
<keyword evidence="12" id="KW-1185">Reference proteome</keyword>
<dbReference type="InterPro" id="IPR019818">
    <property type="entry name" value="IsoCit/isopropylmalate_DH_CS"/>
</dbReference>
<dbReference type="SMART" id="SM01329">
    <property type="entry name" value="Iso_dh"/>
    <property type="match status" value="1"/>
</dbReference>
<dbReference type="InterPro" id="IPR004790">
    <property type="entry name" value="Isocitrate_DH_NADP"/>
</dbReference>
<evidence type="ECO:0000256" key="6">
    <source>
        <dbReference type="ARBA" id="ARBA00022857"/>
    </source>
</evidence>
<dbReference type="PROSITE" id="PS00470">
    <property type="entry name" value="IDH_IMDH"/>
    <property type="match status" value="1"/>
</dbReference>
<dbReference type="NCBIfam" id="TIGR00127">
    <property type="entry name" value="nadp_idh_euk"/>
    <property type="match status" value="1"/>
</dbReference>
<evidence type="ECO:0000256" key="3">
    <source>
        <dbReference type="ARBA" id="ARBA00022532"/>
    </source>
</evidence>
<dbReference type="PANTHER" id="PTHR11822:SF21">
    <property type="entry name" value="ISOCITRATE DEHYDROGENASE [NADP], MITOCHONDRIAL"/>
    <property type="match status" value="1"/>
</dbReference>
<dbReference type="GeneID" id="94377118"/>
<keyword evidence="3 9" id="KW-0816">Tricarboxylic acid cycle</keyword>
<evidence type="ECO:0000256" key="5">
    <source>
        <dbReference type="ARBA" id="ARBA00022842"/>
    </source>
</evidence>
<dbReference type="GO" id="GO:0004450">
    <property type="term" value="F:isocitrate dehydrogenase (NADP+) activity"/>
    <property type="evidence" value="ECO:0007669"/>
    <property type="project" value="UniProtKB-EC"/>
</dbReference>
<comment type="catalytic activity">
    <reaction evidence="9">
        <text>D-threo-isocitrate + NADP(+) = 2-oxoglutarate + CO2 + NADPH</text>
        <dbReference type="Rhea" id="RHEA:19629"/>
        <dbReference type="ChEBI" id="CHEBI:15562"/>
        <dbReference type="ChEBI" id="CHEBI:16526"/>
        <dbReference type="ChEBI" id="CHEBI:16810"/>
        <dbReference type="ChEBI" id="CHEBI:57783"/>
        <dbReference type="ChEBI" id="CHEBI:58349"/>
        <dbReference type="EC" id="1.1.1.42"/>
    </reaction>
</comment>
<proteinExistence type="inferred from homology"/>
<sequence>MAKIKVENPIVDIDGDEMTRIIWQMIKDKLVFPFLDLELDYYDLGMEHRDATDDQVTIDAAHAIQKHGVGVKCATITPDEARVAEFGLKKMWKSPNGTIRNILGGVVFREPIICSNVPRLVPGWTQPIVVGRHAFGDQYKATDFLMPGPGTLTIKFVGEDGEVIEHEVYKAPGAGVAMAMYNQDASIREFAHASFAYGLQRNYPVYLSTKNTILKAYDGRFKDLFQEVFDEHYAAEFKARGLTYEHRLIDDMVAAAMKWSGGFVWACKNYDGDVQSDVVAQGFGSLGLMTSVLMTPDGKVLETEAAHGTVTRHYRQHQKGEATSTNSIASIFAWTRGFKHRAKLDGNAALDQFADTLEKVVVDTVESGSMTKDLALLVGDQQGWLTTEGFLDKVAENLRAALPDVG</sequence>
<evidence type="ECO:0000256" key="4">
    <source>
        <dbReference type="ARBA" id="ARBA00022723"/>
    </source>
</evidence>
<keyword evidence="8 9" id="KW-0464">Manganese</keyword>
<evidence type="ECO:0000256" key="8">
    <source>
        <dbReference type="ARBA" id="ARBA00023211"/>
    </source>
</evidence>
<keyword evidence="7 9" id="KW-0560">Oxidoreductase</keyword>
<dbReference type="Pfam" id="PF00180">
    <property type="entry name" value="Iso_dh"/>
    <property type="match status" value="1"/>
</dbReference>
<dbReference type="Proteomes" id="UP000824334">
    <property type="component" value="Chromosome"/>
</dbReference>
<dbReference type="RefSeq" id="WP_219353135.1">
    <property type="nucleotide sequence ID" value="NZ_CP080034.1"/>
</dbReference>
<evidence type="ECO:0000313" key="12">
    <source>
        <dbReference type="Proteomes" id="UP000824334"/>
    </source>
</evidence>
<comment type="similarity">
    <text evidence="2 9">Belongs to the isocitrate and isopropylmalate dehydrogenases family.</text>
</comment>
<evidence type="ECO:0000313" key="11">
    <source>
        <dbReference type="EMBL" id="QYC10340.1"/>
    </source>
</evidence>